<dbReference type="Pfam" id="PF13602">
    <property type="entry name" value="ADH_zinc_N_2"/>
    <property type="match status" value="1"/>
</dbReference>
<dbReference type="InterPro" id="IPR036291">
    <property type="entry name" value="NAD(P)-bd_dom_sf"/>
</dbReference>
<reference evidence="2 3" key="1">
    <citation type="submission" date="2024-02" db="EMBL/GenBank/DDBJ databases">
        <authorList>
            <person name="Saticioglu I.B."/>
        </authorList>
    </citation>
    <scope>NUCLEOTIDE SEQUENCE [LARGE SCALE GENOMIC DNA]</scope>
    <source>
        <strain evidence="2 3">Mu-86</strain>
    </source>
</reference>
<dbReference type="Gene3D" id="3.90.180.10">
    <property type="entry name" value="Medium-chain alcohol dehydrogenases, catalytic domain"/>
    <property type="match status" value="1"/>
</dbReference>
<proteinExistence type="predicted"/>
<dbReference type="PANTHER" id="PTHR11695:SF294">
    <property type="entry name" value="RETICULON-4-INTERACTING PROTEIN 1, MITOCHONDRIAL"/>
    <property type="match status" value="1"/>
</dbReference>
<dbReference type="SUPFAM" id="SSF51735">
    <property type="entry name" value="NAD(P)-binding Rossmann-fold domains"/>
    <property type="match status" value="1"/>
</dbReference>
<protein>
    <submittedName>
        <fullName evidence="2">NAD(P)-dependent alcohol dehydrogenase</fullName>
    </submittedName>
</protein>
<dbReference type="PANTHER" id="PTHR11695">
    <property type="entry name" value="ALCOHOL DEHYDROGENASE RELATED"/>
    <property type="match status" value="1"/>
</dbReference>
<dbReference type="Pfam" id="PF08240">
    <property type="entry name" value="ADH_N"/>
    <property type="match status" value="1"/>
</dbReference>
<evidence type="ECO:0000313" key="2">
    <source>
        <dbReference type="EMBL" id="MEJ1154397.1"/>
    </source>
</evidence>
<dbReference type="InterPro" id="IPR013154">
    <property type="entry name" value="ADH-like_N"/>
</dbReference>
<dbReference type="RefSeq" id="WP_337336836.1">
    <property type="nucleotide sequence ID" value="NZ_JBBDGL010000001.1"/>
</dbReference>
<dbReference type="InterPro" id="IPR011032">
    <property type="entry name" value="GroES-like_sf"/>
</dbReference>
<evidence type="ECO:0000313" key="3">
    <source>
        <dbReference type="Proteomes" id="UP001368654"/>
    </source>
</evidence>
<name>A0ABU8LQ60_9MICO</name>
<evidence type="ECO:0000259" key="1">
    <source>
        <dbReference type="SMART" id="SM00829"/>
    </source>
</evidence>
<dbReference type="SMART" id="SM00829">
    <property type="entry name" value="PKS_ER"/>
    <property type="match status" value="1"/>
</dbReference>
<sequence length="321" mass="33709">MRAVVFRAYGGPEVVEVVERPTPVAEPGTVVVRVEASSVGASDAAFRSGESFAARLFAGLRKPRPSIQGSDFAGIVDSIGDGVTEVAPGDSVWGATGAAMGSHADFVRVKASGVIARRPAGLSSTDAAALVDATAMAFLRDTAQLQSGDRVLINGASGAVGTLAVQLAHTWGAEVTAVCSAERAQAVRDLGVERVLDYRAVDIPRLDDRFDVVFDVNGNLGYRRARALLTPTGRYLITVPTFGALWWHLWTIGSRGRRSRIALTGLRKDAAKRHDLAVTAELVDAGSLRAVVEGTYPLAEASAAHAHLDRGRAGQLVLSMA</sequence>
<dbReference type="EMBL" id="JBBDGL010000001">
    <property type="protein sequence ID" value="MEJ1154397.1"/>
    <property type="molecule type" value="Genomic_DNA"/>
</dbReference>
<dbReference type="InterPro" id="IPR020843">
    <property type="entry name" value="ER"/>
</dbReference>
<dbReference type="Gene3D" id="3.40.50.720">
    <property type="entry name" value="NAD(P)-binding Rossmann-like Domain"/>
    <property type="match status" value="1"/>
</dbReference>
<gene>
    <name evidence="2" type="ORF">WDU96_02130</name>
</gene>
<dbReference type="CDD" id="cd08267">
    <property type="entry name" value="MDR1"/>
    <property type="match status" value="1"/>
</dbReference>
<dbReference type="Proteomes" id="UP001368654">
    <property type="component" value="Unassembled WGS sequence"/>
</dbReference>
<accession>A0ABU8LQ60</accession>
<dbReference type="SUPFAM" id="SSF50129">
    <property type="entry name" value="GroES-like"/>
    <property type="match status" value="1"/>
</dbReference>
<feature type="domain" description="Enoyl reductase (ER)" evidence="1">
    <location>
        <begin position="10"/>
        <end position="318"/>
    </location>
</feature>
<organism evidence="2 3">
    <name type="scientific">Microbacterium marmarense</name>
    <dbReference type="NCBI Taxonomy" id="3122051"/>
    <lineage>
        <taxon>Bacteria</taxon>
        <taxon>Bacillati</taxon>
        <taxon>Actinomycetota</taxon>
        <taxon>Actinomycetes</taxon>
        <taxon>Micrococcales</taxon>
        <taxon>Microbacteriaceae</taxon>
        <taxon>Microbacterium</taxon>
    </lineage>
</organism>
<comment type="caution">
    <text evidence="2">The sequence shown here is derived from an EMBL/GenBank/DDBJ whole genome shotgun (WGS) entry which is preliminary data.</text>
</comment>
<keyword evidence="3" id="KW-1185">Reference proteome</keyword>
<dbReference type="InterPro" id="IPR050700">
    <property type="entry name" value="YIM1/Zinc_Alcohol_DH_Fams"/>
</dbReference>